<dbReference type="Proteomes" id="UP000032675">
    <property type="component" value="Unassembled WGS sequence"/>
</dbReference>
<name>A0A0D6PWC8_KOMEU</name>
<reference evidence="1 2" key="1">
    <citation type="submission" date="2012-11" db="EMBL/GenBank/DDBJ databases">
        <title>Whole genome sequence of Gluconacetobacter europaeus NBRC3261.</title>
        <authorList>
            <person name="Azuma Y."/>
            <person name="Higashiura N."/>
            <person name="Hirakawa H."/>
            <person name="Matsushita K."/>
        </authorList>
    </citation>
    <scope>NUCLEOTIDE SEQUENCE [LARGE SCALE GENOMIC DNA]</scope>
    <source>
        <strain evidence="1 2">NBRC 3261</strain>
    </source>
</reference>
<organism evidence="1 2">
    <name type="scientific">Komagataeibacter europaeus NBRC 3261</name>
    <dbReference type="NCBI Taxonomy" id="1234669"/>
    <lineage>
        <taxon>Bacteria</taxon>
        <taxon>Pseudomonadati</taxon>
        <taxon>Pseudomonadota</taxon>
        <taxon>Alphaproteobacteria</taxon>
        <taxon>Acetobacterales</taxon>
        <taxon>Acetobacteraceae</taxon>
        <taxon>Komagataeibacter</taxon>
    </lineage>
</organism>
<dbReference type="AlphaFoldDB" id="A0A0D6PWC8"/>
<dbReference type="EMBL" id="BANI01000010">
    <property type="protein sequence ID" value="GAN95085.1"/>
    <property type="molecule type" value="Genomic_DNA"/>
</dbReference>
<evidence type="ECO:0000313" key="1">
    <source>
        <dbReference type="EMBL" id="GAN95085.1"/>
    </source>
</evidence>
<gene>
    <name evidence="1" type="ORF">Geu3261_0010_021</name>
</gene>
<sequence length="211" mass="23101">MGRRYGSATAVSYSEGQVIFGAGHFDMATIRSVLARSHRESSQPHPDHLRSILACPGAWLSMNLSELHGWNHGLLGLDGGTIVFNHAISETVTILPVEIRPGGGSLIFNDAAKRGGTLLVHLMRPRQSHDCVQLVFQNCARQFACYDPMTDMTLVGLVPDGDKPDGWTAVRLNGNPWRIDHPVASEGARAPILKREWQAVEHDTVILRLPA</sequence>
<comment type="caution">
    <text evidence="1">The sequence shown here is derived from an EMBL/GenBank/DDBJ whole genome shotgun (WGS) entry which is preliminary data.</text>
</comment>
<protein>
    <submittedName>
        <fullName evidence="1">Uncharacterized protein</fullName>
    </submittedName>
</protein>
<accession>A0A0D6PWC8</accession>
<evidence type="ECO:0000313" key="2">
    <source>
        <dbReference type="Proteomes" id="UP000032675"/>
    </source>
</evidence>
<proteinExistence type="predicted"/>